<evidence type="ECO:0000313" key="8">
    <source>
        <dbReference type="EMBL" id="VDK62728.1"/>
    </source>
</evidence>
<accession>A0A183DIA0</accession>
<keyword evidence="4 6" id="KW-0472">Membrane</keyword>
<dbReference type="GO" id="GO:0016020">
    <property type="term" value="C:membrane"/>
    <property type="evidence" value="ECO:0007669"/>
    <property type="project" value="UniProtKB-SubCell"/>
</dbReference>
<evidence type="ECO:0000256" key="6">
    <source>
        <dbReference type="SAM" id="Phobius"/>
    </source>
</evidence>
<dbReference type="PANTHER" id="PTHR23294:SF0">
    <property type="entry name" value="UNC93-LIKE PROTEIN MFSD11"/>
    <property type="match status" value="1"/>
</dbReference>
<reference evidence="7 9" key="2">
    <citation type="submission" date="2018-11" db="EMBL/GenBank/DDBJ databases">
        <authorList>
            <consortium name="Pathogen Informatics"/>
        </authorList>
    </citation>
    <scope>NUCLEOTIDE SEQUENCE [LARGE SCALE GENOMIC DNA]</scope>
</reference>
<evidence type="ECO:0000313" key="10">
    <source>
        <dbReference type="WBParaSite" id="GPUH_0000844201-mRNA-1"/>
    </source>
</evidence>
<organism evidence="11">
    <name type="scientific">Gongylonema pulchrum</name>
    <dbReference type="NCBI Taxonomy" id="637853"/>
    <lineage>
        <taxon>Eukaryota</taxon>
        <taxon>Metazoa</taxon>
        <taxon>Ecdysozoa</taxon>
        <taxon>Nematoda</taxon>
        <taxon>Chromadorea</taxon>
        <taxon>Rhabditida</taxon>
        <taxon>Spirurina</taxon>
        <taxon>Spiruromorpha</taxon>
        <taxon>Spiruroidea</taxon>
        <taxon>Gongylonematidae</taxon>
        <taxon>Gongylonema</taxon>
    </lineage>
</organism>
<dbReference type="WBParaSite" id="GPUH_0000844201-mRNA-1">
    <property type="protein sequence ID" value="GPUH_0000844201-mRNA-1"/>
    <property type="gene ID" value="GPUH_0000844201"/>
</dbReference>
<keyword evidence="2 6" id="KW-0812">Transmembrane</keyword>
<dbReference type="PANTHER" id="PTHR23294">
    <property type="entry name" value="ET TRANSLATION PRODUCT-RELATED"/>
    <property type="match status" value="1"/>
</dbReference>
<dbReference type="EMBL" id="UYRT01024671">
    <property type="protein sequence ID" value="VDK62728.1"/>
    <property type="molecule type" value="Genomic_DNA"/>
</dbReference>
<dbReference type="InterPro" id="IPR010291">
    <property type="entry name" value="Ion_channel_UNC-93"/>
</dbReference>
<proteinExistence type="predicted"/>
<dbReference type="InterPro" id="IPR051617">
    <property type="entry name" value="UNC-93-like_regulator"/>
</dbReference>
<dbReference type="WBParaSite" id="GPUH_0000845001-mRNA-1">
    <property type="protein sequence ID" value="GPUH_0000845001-mRNA-1"/>
    <property type="gene ID" value="GPUH_0000845001"/>
</dbReference>
<dbReference type="OrthoDB" id="196103at2759"/>
<gene>
    <name evidence="7" type="ORF">GPUH_LOCUS8434</name>
    <name evidence="8" type="ORF">GPUH_LOCUS8445</name>
</gene>
<protein>
    <submittedName>
        <fullName evidence="10 11">MFS domain-containing protein</fullName>
    </submittedName>
</protein>
<feature type="transmembrane region" description="Helical" evidence="6">
    <location>
        <begin position="36"/>
        <end position="62"/>
    </location>
</feature>
<dbReference type="EMBL" id="UYRT01024618">
    <property type="protein sequence ID" value="VDK62672.1"/>
    <property type="molecule type" value="Genomic_DNA"/>
</dbReference>
<sequence>MCITYFAFTVSTFFAPLIVGYLTAKWSMFLASTFYTTFMVTFMFVNSAAFYTTSALMGIGAARRFSFAFKTSLCAEVDGVCILATY</sequence>
<dbReference type="AlphaFoldDB" id="A0A183DIA0"/>
<reference evidence="10 11" key="1">
    <citation type="submission" date="2016-06" db="UniProtKB">
        <authorList>
            <consortium name="WormBaseParasite"/>
        </authorList>
    </citation>
    <scope>IDENTIFICATION</scope>
</reference>
<dbReference type="Proteomes" id="UP000271098">
    <property type="component" value="Unassembled WGS sequence"/>
</dbReference>
<evidence type="ECO:0000256" key="1">
    <source>
        <dbReference type="ARBA" id="ARBA00004141"/>
    </source>
</evidence>
<dbReference type="Pfam" id="PF05978">
    <property type="entry name" value="UNC-93"/>
    <property type="match status" value="1"/>
</dbReference>
<feature type="transmembrane region" description="Helical" evidence="6">
    <location>
        <begin position="5"/>
        <end position="24"/>
    </location>
</feature>
<evidence type="ECO:0000313" key="9">
    <source>
        <dbReference type="Proteomes" id="UP000271098"/>
    </source>
</evidence>
<evidence type="ECO:0000256" key="2">
    <source>
        <dbReference type="ARBA" id="ARBA00022692"/>
    </source>
</evidence>
<keyword evidence="5" id="KW-0325">Glycoprotein</keyword>
<evidence type="ECO:0000256" key="4">
    <source>
        <dbReference type="ARBA" id="ARBA00023136"/>
    </source>
</evidence>
<comment type="subcellular location">
    <subcellularLocation>
        <location evidence="1">Membrane</location>
        <topology evidence="1">Multi-pass membrane protein</topology>
    </subcellularLocation>
</comment>
<name>A0A183DIA0_9BILA</name>
<evidence type="ECO:0000313" key="11">
    <source>
        <dbReference type="WBParaSite" id="GPUH_0000845001-mRNA-1"/>
    </source>
</evidence>
<keyword evidence="3 6" id="KW-1133">Transmembrane helix</keyword>
<evidence type="ECO:0000256" key="5">
    <source>
        <dbReference type="ARBA" id="ARBA00023180"/>
    </source>
</evidence>
<evidence type="ECO:0000313" key="7">
    <source>
        <dbReference type="EMBL" id="VDK62672.1"/>
    </source>
</evidence>
<keyword evidence="9" id="KW-1185">Reference proteome</keyword>
<evidence type="ECO:0000256" key="3">
    <source>
        <dbReference type="ARBA" id="ARBA00022989"/>
    </source>
</evidence>